<dbReference type="Pfam" id="PF00512">
    <property type="entry name" value="HisKA"/>
    <property type="match status" value="1"/>
</dbReference>
<dbReference type="SMART" id="SM00387">
    <property type="entry name" value="HATPase_c"/>
    <property type="match status" value="1"/>
</dbReference>
<accession>A0A5Q0H6G6</accession>
<dbReference type="Pfam" id="PF02518">
    <property type="entry name" value="HATPase_c"/>
    <property type="match status" value="1"/>
</dbReference>
<dbReference type="FunFam" id="1.10.287.130:FF:000001">
    <property type="entry name" value="Two-component sensor histidine kinase"/>
    <property type="match status" value="1"/>
</dbReference>
<keyword evidence="6 9" id="KW-0418">Kinase</keyword>
<evidence type="ECO:0000256" key="1">
    <source>
        <dbReference type="ARBA" id="ARBA00000085"/>
    </source>
</evidence>
<reference evidence="10" key="1">
    <citation type="journal article" date="2021" name="Curr. Microbiol.">
        <title>Complete genome of nocamycin-producing strain Saccharothrix syringae NRRL B-16468 reveals the biosynthetic potential for secondary metabolites.</title>
        <authorList>
            <person name="Mo X."/>
            <person name="Yang S."/>
        </authorList>
    </citation>
    <scope>NUCLEOTIDE SEQUENCE [LARGE SCALE GENOMIC DNA]</scope>
    <source>
        <strain evidence="10">ATCC 51364 / DSM 43886 / JCM 6844 / KCTC 9398 / NBRC 14523 / NRRL B-16468 / INA 2240</strain>
    </source>
</reference>
<dbReference type="SUPFAM" id="SSF55781">
    <property type="entry name" value="GAF domain-like"/>
    <property type="match status" value="1"/>
</dbReference>
<organism evidence="9 10">
    <name type="scientific">Saccharothrix syringae</name>
    <name type="common">Nocardiopsis syringae</name>
    <dbReference type="NCBI Taxonomy" id="103733"/>
    <lineage>
        <taxon>Bacteria</taxon>
        <taxon>Bacillati</taxon>
        <taxon>Actinomycetota</taxon>
        <taxon>Actinomycetes</taxon>
        <taxon>Pseudonocardiales</taxon>
        <taxon>Pseudonocardiaceae</taxon>
        <taxon>Saccharothrix</taxon>
    </lineage>
</organism>
<dbReference type="EC" id="2.7.13.3" evidence="3"/>
<dbReference type="Gene3D" id="3.30.450.40">
    <property type="match status" value="1"/>
</dbReference>
<keyword evidence="10" id="KW-1185">Reference proteome</keyword>
<evidence type="ECO:0000256" key="2">
    <source>
        <dbReference type="ARBA" id="ARBA00004236"/>
    </source>
</evidence>
<dbReference type="RefSeq" id="WP_033434991.1">
    <property type="nucleotide sequence ID" value="NZ_CP034550.1"/>
</dbReference>
<evidence type="ECO:0000313" key="9">
    <source>
        <dbReference type="EMBL" id="QFZ21801.1"/>
    </source>
</evidence>
<dbReference type="SUPFAM" id="SSF55874">
    <property type="entry name" value="ATPase domain of HSP90 chaperone/DNA topoisomerase II/histidine kinase"/>
    <property type="match status" value="1"/>
</dbReference>
<dbReference type="Pfam" id="PF01590">
    <property type="entry name" value="GAF"/>
    <property type="match status" value="1"/>
</dbReference>
<dbReference type="InterPro" id="IPR003594">
    <property type="entry name" value="HATPase_dom"/>
</dbReference>
<evidence type="ECO:0000256" key="3">
    <source>
        <dbReference type="ARBA" id="ARBA00012438"/>
    </source>
</evidence>
<dbReference type="GO" id="GO:0000155">
    <property type="term" value="F:phosphorelay sensor kinase activity"/>
    <property type="evidence" value="ECO:0007669"/>
    <property type="project" value="InterPro"/>
</dbReference>
<evidence type="ECO:0000256" key="4">
    <source>
        <dbReference type="ARBA" id="ARBA00022553"/>
    </source>
</evidence>
<comment type="catalytic activity">
    <reaction evidence="1">
        <text>ATP + protein L-histidine = ADP + protein N-phospho-L-histidine.</text>
        <dbReference type="EC" id="2.7.13.3"/>
    </reaction>
</comment>
<dbReference type="InterPro" id="IPR050736">
    <property type="entry name" value="Sensor_HK_Regulatory"/>
</dbReference>
<dbReference type="InterPro" id="IPR003661">
    <property type="entry name" value="HisK_dim/P_dom"/>
</dbReference>
<evidence type="ECO:0000313" key="10">
    <source>
        <dbReference type="Proteomes" id="UP000325787"/>
    </source>
</evidence>
<evidence type="ECO:0000256" key="6">
    <source>
        <dbReference type="ARBA" id="ARBA00022777"/>
    </source>
</evidence>
<keyword evidence="7" id="KW-0902">Two-component regulatory system</keyword>
<dbReference type="Proteomes" id="UP000325787">
    <property type="component" value="Chromosome"/>
</dbReference>
<sequence length="398" mass="42685">MTDEAWDAEVNRVAALKALRLLDTPSEERFDRITRLARDVLDAPIALVSLVDLERQWFKSCVGLADHQTSRGVSICSYAIRGDDLFEVPDLLADERFAHFPIVTDEGARSYAGQPVRAPSGHRVGTLCVIDRRARRLSGVERQRLRDLAAWVELECAVVQSALAAQDAEQAKRDFTALVGHELRTPLTSVHGSLELLASGRFGDLPERARQLLGIAVDNTDRLVRLADDVLDLSRVRDGRLHLRPTAVELADVVRQAVHAVEGAAGRRGVPVVVDAEPVLVRGDADRLVQVVTNLLANAVAVSPPGEPVRVACGAAGEVTARVCVSDRGGGVPADQLDRIFEPFVQLRPGGAGLGLAITRGIVEAHGGSVGVRSVPGGGSTFTATLPVAGPEVDRPWW</sequence>
<evidence type="ECO:0000256" key="5">
    <source>
        <dbReference type="ARBA" id="ARBA00022679"/>
    </source>
</evidence>
<dbReference type="InterPro" id="IPR029016">
    <property type="entry name" value="GAF-like_dom_sf"/>
</dbReference>
<evidence type="ECO:0000256" key="7">
    <source>
        <dbReference type="ARBA" id="ARBA00023012"/>
    </source>
</evidence>
<dbReference type="GO" id="GO:0005886">
    <property type="term" value="C:plasma membrane"/>
    <property type="evidence" value="ECO:0007669"/>
    <property type="project" value="UniProtKB-SubCell"/>
</dbReference>
<dbReference type="EMBL" id="CP034550">
    <property type="protein sequence ID" value="QFZ21801.1"/>
    <property type="molecule type" value="Genomic_DNA"/>
</dbReference>
<dbReference type="PANTHER" id="PTHR43711">
    <property type="entry name" value="TWO-COMPONENT HISTIDINE KINASE"/>
    <property type="match status" value="1"/>
</dbReference>
<protein>
    <recommendedName>
        <fullName evidence="3">histidine kinase</fullName>
        <ecNumber evidence="3">2.7.13.3</ecNumber>
    </recommendedName>
</protein>
<keyword evidence="5" id="KW-0808">Transferase</keyword>
<comment type="subcellular location">
    <subcellularLocation>
        <location evidence="2">Cell membrane</location>
    </subcellularLocation>
</comment>
<dbReference type="PROSITE" id="PS50109">
    <property type="entry name" value="HIS_KIN"/>
    <property type="match status" value="1"/>
</dbReference>
<dbReference type="SMART" id="SM00388">
    <property type="entry name" value="HisKA"/>
    <property type="match status" value="1"/>
</dbReference>
<dbReference type="InterPro" id="IPR004358">
    <property type="entry name" value="Sig_transdc_His_kin-like_C"/>
</dbReference>
<feature type="domain" description="Histidine kinase" evidence="8">
    <location>
        <begin position="178"/>
        <end position="390"/>
    </location>
</feature>
<dbReference type="Gene3D" id="3.30.565.10">
    <property type="entry name" value="Histidine kinase-like ATPase, C-terminal domain"/>
    <property type="match status" value="1"/>
</dbReference>
<dbReference type="AlphaFoldDB" id="A0A5Q0H6G6"/>
<dbReference type="InterPro" id="IPR036097">
    <property type="entry name" value="HisK_dim/P_sf"/>
</dbReference>
<proteinExistence type="predicted"/>
<dbReference type="SUPFAM" id="SSF47384">
    <property type="entry name" value="Homodimeric domain of signal transducing histidine kinase"/>
    <property type="match status" value="1"/>
</dbReference>
<gene>
    <name evidence="9" type="ORF">EKG83_34305</name>
</gene>
<dbReference type="PANTHER" id="PTHR43711:SF1">
    <property type="entry name" value="HISTIDINE KINASE 1"/>
    <property type="match status" value="1"/>
</dbReference>
<dbReference type="PRINTS" id="PR00344">
    <property type="entry name" value="BCTRLSENSOR"/>
</dbReference>
<name>A0A5Q0H6G6_SACSY</name>
<dbReference type="SMART" id="SM00065">
    <property type="entry name" value="GAF"/>
    <property type="match status" value="1"/>
</dbReference>
<dbReference type="InterPro" id="IPR003018">
    <property type="entry name" value="GAF"/>
</dbReference>
<dbReference type="CDD" id="cd00082">
    <property type="entry name" value="HisKA"/>
    <property type="match status" value="1"/>
</dbReference>
<dbReference type="OrthoDB" id="5241041at2"/>
<dbReference type="InterPro" id="IPR036890">
    <property type="entry name" value="HATPase_C_sf"/>
</dbReference>
<dbReference type="KEGG" id="ssyi:EKG83_34305"/>
<evidence type="ECO:0000259" key="8">
    <source>
        <dbReference type="PROSITE" id="PS50109"/>
    </source>
</evidence>
<dbReference type="Gene3D" id="1.10.287.130">
    <property type="match status" value="1"/>
</dbReference>
<keyword evidence="4" id="KW-0597">Phosphoprotein</keyword>
<dbReference type="InterPro" id="IPR005467">
    <property type="entry name" value="His_kinase_dom"/>
</dbReference>